<sequence length="239" mass="26256">MPQSTNQQHFHDNLTALKHGYQPLCLIAVRKANVMARSQGHGTRSVAPIPLNLGAWQLAQDIRTLTSSMARAAGLRYGNHMDVEDLLTGIIANMPRLLSRPDAPTIMALTDQATVRLDRMLNPPPDTKMIGWCPDCGCELRCDPLEFASGYKACDACHAEHKIKTIHSYSMARLAAGGAQGTAAEISRLLAPWGIDVKRNTITQWAKRGRITPVAHCDDGPVYLVWDVWQVLNSHTTNG</sequence>
<dbReference type="Proteomes" id="UP000700815">
    <property type="component" value="Unassembled WGS sequence"/>
</dbReference>
<keyword evidence="2" id="KW-1185">Reference proteome</keyword>
<organism evidence="1 2">
    <name type="scientific">Bifidobacterium miconis</name>
    <dbReference type="NCBI Taxonomy" id="2834435"/>
    <lineage>
        <taxon>Bacteria</taxon>
        <taxon>Bacillati</taxon>
        <taxon>Actinomycetota</taxon>
        <taxon>Actinomycetes</taxon>
        <taxon>Bifidobacteriales</taxon>
        <taxon>Bifidobacteriaceae</taxon>
        <taxon>Bifidobacterium</taxon>
    </lineage>
</organism>
<evidence type="ECO:0000313" key="2">
    <source>
        <dbReference type="Proteomes" id="UP000700815"/>
    </source>
</evidence>
<proteinExistence type="predicted"/>
<dbReference type="RefSeq" id="WP_219059113.1">
    <property type="nucleotide sequence ID" value="NZ_JAHBBH010000027.1"/>
</dbReference>
<comment type="caution">
    <text evidence="1">The sequence shown here is derived from an EMBL/GenBank/DDBJ whole genome shotgun (WGS) entry which is preliminary data.</text>
</comment>
<gene>
    <name evidence="1" type="ORF">KIH79_09195</name>
</gene>
<protein>
    <recommendedName>
        <fullName evidence="3">PhnA protein</fullName>
    </recommendedName>
</protein>
<evidence type="ECO:0008006" key="3">
    <source>
        <dbReference type="Google" id="ProtNLM"/>
    </source>
</evidence>
<dbReference type="EMBL" id="JAHBBH010000027">
    <property type="protein sequence ID" value="MBW3093092.1"/>
    <property type="molecule type" value="Genomic_DNA"/>
</dbReference>
<reference evidence="1 2" key="1">
    <citation type="submission" date="2021-05" db="EMBL/GenBank/DDBJ databases">
        <title>Phylogenetic classification of ten novel species belonging to the genus Bifidobacterium comprising B. colchicus sp. nov., B. abeli sp. nov., B. bicoloris sp. nov., B. guerezis sp. nov., B. rosaliae sp. nov., B. santillanensis sp. nov., B. argentati sp. nov., B. amazzoni sp. nov., B. pluviali sp. nov., and B. pinnaculum sp. nov.</title>
        <authorList>
            <person name="Lugli G.A."/>
            <person name="Ruiz Garcia L."/>
            <person name="Margolles A."/>
            <person name="Ventura M."/>
        </authorList>
    </citation>
    <scope>NUCLEOTIDE SEQUENCE [LARGE SCALE GENOMIC DNA]</scope>
    <source>
        <strain evidence="1 2">82T10</strain>
    </source>
</reference>
<accession>A0ABS6WGM5</accession>
<name>A0ABS6WGM5_9BIFI</name>
<evidence type="ECO:0000313" key="1">
    <source>
        <dbReference type="EMBL" id="MBW3093092.1"/>
    </source>
</evidence>